<accession>A0A7V6TYZ2</accession>
<reference evidence="2 3" key="1">
    <citation type="journal article" date="2020" name="Biotechnol. Biofuels">
        <title>New insights from the biogas microbiome by comprehensive genome-resolved metagenomics of nearly 1600 species originating from multiple anaerobic digesters.</title>
        <authorList>
            <person name="Campanaro S."/>
            <person name="Treu L."/>
            <person name="Rodriguez-R L.M."/>
            <person name="Kovalovszki A."/>
            <person name="Ziels R.M."/>
            <person name="Maus I."/>
            <person name="Zhu X."/>
            <person name="Kougias P.G."/>
            <person name="Basile A."/>
            <person name="Luo G."/>
            <person name="Schluter A."/>
            <person name="Konstantinidis K.T."/>
            <person name="Angelidaki I."/>
        </authorList>
    </citation>
    <scope>NUCLEOTIDE SEQUENCE [LARGE SCALE GENOMIC DNA]</scope>
    <source>
        <strain evidence="2">AS04akNAM_66</strain>
    </source>
</reference>
<proteinExistence type="predicted"/>
<feature type="compositionally biased region" description="Low complexity" evidence="1">
    <location>
        <begin position="40"/>
        <end position="51"/>
    </location>
</feature>
<feature type="region of interest" description="Disordered" evidence="1">
    <location>
        <begin position="39"/>
        <end position="62"/>
    </location>
</feature>
<sequence length="62" mass="6877">MSGKSAGILSEVHKNKQIAHAEKCETVSGQDARQNKQIARLLPRGNPNRNRFVNQSLGLTDY</sequence>
<dbReference type="Proteomes" id="UP000551563">
    <property type="component" value="Unassembled WGS sequence"/>
</dbReference>
<comment type="caution">
    <text evidence="2">The sequence shown here is derived from an EMBL/GenBank/DDBJ whole genome shotgun (WGS) entry which is preliminary data.</text>
</comment>
<evidence type="ECO:0000313" key="2">
    <source>
        <dbReference type="EMBL" id="HHV67416.1"/>
    </source>
</evidence>
<evidence type="ECO:0000256" key="1">
    <source>
        <dbReference type="SAM" id="MobiDB-lite"/>
    </source>
</evidence>
<gene>
    <name evidence="2" type="ORF">GXX48_07210</name>
</gene>
<organism evidence="2 3">
    <name type="scientific">Brucella intermedia</name>
    <dbReference type="NCBI Taxonomy" id="94625"/>
    <lineage>
        <taxon>Bacteria</taxon>
        <taxon>Pseudomonadati</taxon>
        <taxon>Pseudomonadota</taxon>
        <taxon>Alphaproteobacteria</taxon>
        <taxon>Hyphomicrobiales</taxon>
        <taxon>Brucellaceae</taxon>
        <taxon>Brucella/Ochrobactrum group</taxon>
        <taxon>Brucella</taxon>
    </lineage>
</organism>
<name>A0A7V6TYZ2_9HYPH</name>
<dbReference type="EMBL" id="DUMN01000212">
    <property type="protein sequence ID" value="HHV67416.1"/>
    <property type="molecule type" value="Genomic_DNA"/>
</dbReference>
<dbReference type="AlphaFoldDB" id="A0A7V6TYZ2"/>
<feature type="compositionally biased region" description="Polar residues" evidence="1">
    <location>
        <begin position="52"/>
        <end position="62"/>
    </location>
</feature>
<protein>
    <submittedName>
        <fullName evidence="2">Uncharacterized protein</fullName>
    </submittedName>
</protein>
<evidence type="ECO:0000313" key="3">
    <source>
        <dbReference type="Proteomes" id="UP000551563"/>
    </source>
</evidence>